<comment type="caution">
    <text evidence="3">The sequence shown here is derived from an EMBL/GenBank/DDBJ whole genome shotgun (WGS) entry which is preliminary data.</text>
</comment>
<name>A0AAN6VA37_9PEZI</name>
<reference evidence="3" key="2">
    <citation type="submission" date="2023-05" db="EMBL/GenBank/DDBJ databases">
        <authorList>
            <consortium name="Lawrence Berkeley National Laboratory"/>
            <person name="Steindorff A."/>
            <person name="Hensen N."/>
            <person name="Bonometti L."/>
            <person name="Westerberg I."/>
            <person name="Brannstrom I.O."/>
            <person name="Guillou S."/>
            <person name="Cros-Aarteil S."/>
            <person name="Calhoun S."/>
            <person name="Haridas S."/>
            <person name="Kuo A."/>
            <person name="Mondo S."/>
            <person name="Pangilinan J."/>
            <person name="Riley R."/>
            <person name="Labutti K."/>
            <person name="Andreopoulos B."/>
            <person name="Lipzen A."/>
            <person name="Chen C."/>
            <person name="Yanf M."/>
            <person name="Daum C."/>
            <person name="Ng V."/>
            <person name="Clum A."/>
            <person name="Ohm R."/>
            <person name="Martin F."/>
            <person name="Silar P."/>
            <person name="Natvig D."/>
            <person name="Lalanne C."/>
            <person name="Gautier V."/>
            <person name="Ament-Velasquez S.L."/>
            <person name="Kruys A."/>
            <person name="Hutchinson M.I."/>
            <person name="Powell A.J."/>
            <person name="Barry K."/>
            <person name="Miller A.N."/>
            <person name="Grigoriev I.V."/>
            <person name="Debuchy R."/>
            <person name="Gladieux P."/>
            <person name="Thoren M.H."/>
            <person name="Johannesson H."/>
        </authorList>
    </citation>
    <scope>NUCLEOTIDE SEQUENCE</scope>
    <source>
        <strain evidence="3">CBS 141.50</strain>
    </source>
</reference>
<dbReference type="EMBL" id="MU853557">
    <property type="protein sequence ID" value="KAK4147259.1"/>
    <property type="molecule type" value="Genomic_DNA"/>
</dbReference>
<reference evidence="3" key="1">
    <citation type="journal article" date="2023" name="Mol. Phylogenet. Evol.">
        <title>Genome-scale phylogeny and comparative genomics of the fungal order Sordariales.</title>
        <authorList>
            <person name="Hensen N."/>
            <person name="Bonometti L."/>
            <person name="Westerberg I."/>
            <person name="Brannstrom I.O."/>
            <person name="Guillou S."/>
            <person name="Cros-Aarteil S."/>
            <person name="Calhoun S."/>
            <person name="Haridas S."/>
            <person name="Kuo A."/>
            <person name="Mondo S."/>
            <person name="Pangilinan J."/>
            <person name="Riley R."/>
            <person name="LaButti K."/>
            <person name="Andreopoulos B."/>
            <person name="Lipzen A."/>
            <person name="Chen C."/>
            <person name="Yan M."/>
            <person name="Daum C."/>
            <person name="Ng V."/>
            <person name="Clum A."/>
            <person name="Steindorff A."/>
            <person name="Ohm R.A."/>
            <person name="Martin F."/>
            <person name="Silar P."/>
            <person name="Natvig D.O."/>
            <person name="Lalanne C."/>
            <person name="Gautier V."/>
            <person name="Ament-Velasquez S.L."/>
            <person name="Kruys A."/>
            <person name="Hutchinson M.I."/>
            <person name="Powell A.J."/>
            <person name="Barry K."/>
            <person name="Miller A.N."/>
            <person name="Grigoriev I.V."/>
            <person name="Debuchy R."/>
            <person name="Gladieux P."/>
            <person name="Hiltunen Thoren M."/>
            <person name="Johannesson H."/>
        </authorList>
    </citation>
    <scope>NUCLEOTIDE SEQUENCE</scope>
    <source>
        <strain evidence="3">CBS 141.50</strain>
    </source>
</reference>
<feature type="compositionally biased region" description="Low complexity" evidence="1">
    <location>
        <begin position="237"/>
        <end position="250"/>
    </location>
</feature>
<dbReference type="PANTHER" id="PTHR36182:SF2">
    <property type="entry name" value="LYTIC POLYSACCHARIDE MONOOXYGENASE"/>
    <property type="match status" value="1"/>
</dbReference>
<dbReference type="Gene3D" id="2.70.50.70">
    <property type="match status" value="1"/>
</dbReference>
<keyword evidence="4" id="KW-1185">Reference proteome</keyword>
<protein>
    <submittedName>
        <fullName evidence="3">Uncharacterized protein</fullName>
    </submittedName>
</protein>
<keyword evidence="2" id="KW-0732">Signal</keyword>
<dbReference type="RefSeq" id="XP_062640630.1">
    <property type="nucleotide sequence ID" value="XM_062785408.1"/>
</dbReference>
<evidence type="ECO:0000256" key="1">
    <source>
        <dbReference type="SAM" id="MobiDB-lite"/>
    </source>
</evidence>
<dbReference type="Proteomes" id="UP001302676">
    <property type="component" value="Unassembled WGS sequence"/>
</dbReference>
<dbReference type="GeneID" id="87822021"/>
<evidence type="ECO:0000313" key="3">
    <source>
        <dbReference type="EMBL" id="KAK4147259.1"/>
    </source>
</evidence>
<evidence type="ECO:0000256" key="2">
    <source>
        <dbReference type="SAM" id="SignalP"/>
    </source>
</evidence>
<organism evidence="3 4">
    <name type="scientific">Dichotomopilus funicola</name>
    <dbReference type="NCBI Taxonomy" id="1934379"/>
    <lineage>
        <taxon>Eukaryota</taxon>
        <taxon>Fungi</taxon>
        <taxon>Dikarya</taxon>
        <taxon>Ascomycota</taxon>
        <taxon>Pezizomycotina</taxon>
        <taxon>Sordariomycetes</taxon>
        <taxon>Sordariomycetidae</taxon>
        <taxon>Sordariales</taxon>
        <taxon>Chaetomiaceae</taxon>
        <taxon>Dichotomopilus</taxon>
    </lineage>
</organism>
<proteinExistence type="predicted"/>
<dbReference type="PANTHER" id="PTHR36182">
    <property type="entry name" value="PROTEIN, PUTATIVE (AFU_ORTHOLOGUE AFUA_6G10930)-RELATED"/>
    <property type="match status" value="1"/>
</dbReference>
<evidence type="ECO:0000313" key="4">
    <source>
        <dbReference type="Proteomes" id="UP001302676"/>
    </source>
</evidence>
<feature type="region of interest" description="Disordered" evidence="1">
    <location>
        <begin position="199"/>
        <end position="259"/>
    </location>
</feature>
<feature type="signal peptide" evidence="2">
    <location>
        <begin position="1"/>
        <end position="19"/>
    </location>
</feature>
<feature type="chain" id="PRO_5042870563" evidence="2">
    <location>
        <begin position="20"/>
        <end position="259"/>
    </location>
</feature>
<sequence>MFTLKSFVMAYGLAAVADAHMLLRLPAPYTSPAIQSSPLAADGSNFPCQSTGGPFQGTPTKMAKGSKQQLGFTGSAVHGGGSCQVSITYDKNPTKDSSFKVIHSIIGGCPARNTAGNLPPNPDGAAPDTYDFTIPDDIPSGEATLAWSWVNKIGNREFYMNCAPVTIDGEGGSESALAALPDMFVANIASQGTCATKEGVDTEYPNPGKSVEKAPGAALGPPVGECGASSGGGSGGSATASASPAGTPAARFRRAPLVV</sequence>
<accession>A0AAN6VA37</accession>
<dbReference type="AlphaFoldDB" id="A0AAN6VA37"/>
<gene>
    <name evidence="3" type="ORF">C8A04DRAFT_9230</name>
</gene>